<reference evidence="2" key="2">
    <citation type="submission" date="2015-01" db="EMBL/GenBank/DDBJ databases">
        <title>Evolutionary Origins and Diversification of the Mycorrhizal Mutualists.</title>
        <authorList>
            <consortium name="DOE Joint Genome Institute"/>
            <consortium name="Mycorrhizal Genomics Consortium"/>
            <person name="Kohler A."/>
            <person name="Kuo A."/>
            <person name="Nagy L.G."/>
            <person name="Floudas D."/>
            <person name="Copeland A."/>
            <person name="Barry K.W."/>
            <person name="Cichocki N."/>
            <person name="Veneault-Fourrey C."/>
            <person name="LaButti K."/>
            <person name="Lindquist E.A."/>
            <person name="Lipzen A."/>
            <person name="Lundell T."/>
            <person name="Morin E."/>
            <person name="Murat C."/>
            <person name="Riley R."/>
            <person name="Ohm R."/>
            <person name="Sun H."/>
            <person name="Tunlid A."/>
            <person name="Henrissat B."/>
            <person name="Grigoriev I.V."/>
            <person name="Hibbett D.S."/>
            <person name="Martin F."/>
        </authorList>
    </citation>
    <scope>NUCLEOTIDE SEQUENCE [LARGE SCALE GENOMIC DNA]</scope>
    <source>
        <strain evidence="2">Foug A</strain>
    </source>
</reference>
<sequence>MKSVCPCAIAYIAVQVSLPFLIGVPSLHKHLPWCCILFQLRFALSSCGAWRVIDGKFNYDDFYNNIVDFFEDAETPDEKKVIQDLLLWWNW</sequence>
<name>A0A0C3ED90_9AGAM</name>
<dbReference type="InParanoid" id="A0A0C3ED90"/>
<protein>
    <submittedName>
        <fullName evidence="1">Uncharacterized protein</fullName>
    </submittedName>
</protein>
<dbReference type="AlphaFoldDB" id="A0A0C3ED90"/>
<evidence type="ECO:0000313" key="2">
    <source>
        <dbReference type="Proteomes" id="UP000053989"/>
    </source>
</evidence>
<organism evidence="1 2">
    <name type="scientific">Scleroderma citrinum Foug A</name>
    <dbReference type="NCBI Taxonomy" id="1036808"/>
    <lineage>
        <taxon>Eukaryota</taxon>
        <taxon>Fungi</taxon>
        <taxon>Dikarya</taxon>
        <taxon>Basidiomycota</taxon>
        <taxon>Agaricomycotina</taxon>
        <taxon>Agaricomycetes</taxon>
        <taxon>Agaricomycetidae</taxon>
        <taxon>Boletales</taxon>
        <taxon>Sclerodermatineae</taxon>
        <taxon>Sclerodermataceae</taxon>
        <taxon>Scleroderma</taxon>
    </lineage>
</organism>
<dbReference type="OrthoDB" id="3220614at2759"/>
<dbReference type="InterPro" id="IPR046521">
    <property type="entry name" value="DUF6698"/>
</dbReference>
<dbReference type="EMBL" id="KN822020">
    <property type="protein sequence ID" value="KIM65886.1"/>
    <property type="molecule type" value="Genomic_DNA"/>
</dbReference>
<proteinExistence type="predicted"/>
<evidence type="ECO:0000313" key="1">
    <source>
        <dbReference type="EMBL" id="KIM65886.1"/>
    </source>
</evidence>
<reference evidence="1 2" key="1">
    <citation type="submission" date="2014-04" db="EMBL/GenBank/DDBJ databases">
        <authorList>
            <consortium name="DOE Joint Genome Institute"/>
            <person name="Kuo A."/>
            <person name="Kohler A."/>
            <person name="Nagy L.G."/>
            <person name="Floudas D."/>
            <person name="Copeland A."/>
            <person name="Barry K.W."/>
            <person name="Cichocki N."/>
            <person name="Veneault-Fourrey C."/>
            <person name="LaButti K."/>
            <person name="Lindquist E.A."/>
            <person name="Lipzen A."/>
            <person name="Lundell T."/>
            <person name="Morin E."/>
            <person name="Murat C."/>
            <person name="Sun H."/>
            <person name="Tunlid A."/>
            <person name="Henrissat B."/>
            <person name="Grigoriev I.V."/>
            <person name="Hibbett D.S."/>
            <person name="Martin F."/>
            <person name="Nordberg H.P."/>
            <person name="Cantor M.N."/>
            <person name="Hua S.X."/>
        </authorList>
    </citation>
    <scope>NUCLEOTIDE SEQUENCE [LARGE SCALE GENOMIC DNA]</scope>
    <source>
        <strain evidence="1 2">Foug A</strain>
    </source>
</reference>
<accession>A0A0C3ED90</accession>
<keyword evidence="2" id="KW-1185">Reference proteome</keyword>
<gene>
    <name evidence="1" type="ORF">SCLCIDRAFT_111958</name>
</gene>
<dbReference type="HOGENOM" id="CLU_2498496_0_0_1"/>
<dbReference type="Pfam" id="PF20414">
    <property type="entry name" value="DUF6698"/>
    <property type="match status" value="1"/>
</dbReference>
<dbReference type="Proteomes" id="UP000053989">
    <property type="component" value="Unassembled WGS sequence"/>
</dbReference>